<dbReference type="AlphaFoldDB" id="A0A380E3A9"/>
<dbReference type="GO" id="GO:0004820">
    <property type="term" value="F:glycine-tRNA ligase activity"/>
    <property type="evidence" value="ECO:0007669"/>
    <property type="project" value="UniProtKB-EC"/>
</dbReference>
<dbReference type="GO" id="GO:0006426">
    <property type="term" value="P:glycyl-tRNA aminoacylation"/>
    <property type="evidence" value="ECO:0007669"/>
    <property type="project" value="TreeGrafter"/>
</dbReference>
<dbReference type="PANTHER" id="PTHR10745">
    <property type="entry name" value="GLYCYL-TRNA SYNTHETASE/DNA POLYMERASE SUBUNIT GAMMA-2"/>
    <property type="match status" value="1"/>
</dbReference>
<accession>A0A380E3A9</accession>
<dbReference type="GO" id="GO:0140096">
    <property type="term" value="F:catalytic activity, acting on a protein"/>
    <property type="evidence" value="ECO:0007669"/>
    <property type="project" value="UniProtKB-ARBA"/>
</dbReference>
<dbReference type="GO" id="GO:0016740">
    <property type="term" value="F:transferase activity"/>
    <property type="evidence" value="ECO:0007669"/>
    <property type="project" value="UniProtKB-ARBA"/>
</dbReference>
<organism evidence="1 2">
    <name type="scientific">Staphylococcus aureus</name>
    <dbReference type="NCBI Taxonomy" id="1280"/>
    <lineage>
        <taxon>Bacteria</taxon>
        <taxon>Bacillati</taxon>
        <taxon>Bacillota</taxon>
        <taxon>Bacilli</taxon>
        <taxon>Bacillales</taxon>
        <taxon>Staphylococcaceae</taxon>
        <taxon>Staphylococcus</taxon>
    </lineage>
</organism>
<reference evidence="1 2" key="1">
    <citation type="submission" date="2018-06" db="EMBL/GenBank/DDBJ databases">
        <authorList>
            <consortium name="Pathogen Informatics"/>
            <person name="Doyle S."/>
        </authorList>
    </citation>
    <scope>NUCLEOTIDE SEQUENCE [LARGE SCALE GENOMIC DNA]</scope>
    <source>
        <strain evidence="1 2">NCTC5664</strain>
    </source>
</reference>
<proteinExistence type="predicted"/>
<dbReference type="PANTHER" id="PTHR10745:SF8">
    <property type="entry name" value="DNA POLYMERASE SUBUNIT GAMMA-2, MITOCHONDRIAL"/>
    <property type="match status" value="1"/>
</dbReference>
<evidence type="ECO:0000313" key="2">
    <source>
        <dbReference type="Proteomes" id="UP000254502"/>
    </source>
</evidence>
<dbReference type="EMBL" id="UHAQ01000004">
    <property type="protein sequence ID" value="SUK94688.1"/>
    <property type="molecule type" value="Genomic_DNA"/>
</dbReference>
<evidence type="ECO:0000313" key="1">
    <source>
        <dbReference type="EMBL" id="SUK94688.1"/>
    </source>
</evidence>
<dbReference type="Proteomes" id="UP000254502">
    <property type="component" value="Unassembled WGS sequence"/>
</dbReference>
<dbReference type="GO" id="GO:0005737">
    <property type="term" value="C:cytoplasm"/>
    <property type="evidence" value="ECO:0007669"/>
    <property type="project" value="TreeGrafter"/>
</dbReference>
<keyword evidence="1" id="KW-0436">Ligase</keyword>
<dbReference type="PRINTS" id="PR01043">
    <property type="entry name" value="TRNASYNTHGLY"/>
</dbReference>
<dbReference type="InterPro" id="IPR045864">
    <property type="entry name" value="aa-tRNA-synth_II/BPL/LPL"/>
</dbReference>
<dbReference type="EC" id="6.1.1.14" evidence="1"/>
<dbReference type="Gene3D" id="3.30.40.230">
    <property type="match status" value="1"/>
</dbReference>
<sequence length="249" mass="28352">MAKDMDTIVSLAKHRGFVFPGSDIYGGLSNTWDYGPLGVELKNNVKKAWWQKFITQSPFNVGIDAAILMNPKVWEASGHLNNFNDPMIDNKDSKIRYRADKLIEDYMQDVKGDENFIADGLSFEQMKKIIDDEGIVCPVSKTANWTEIRQFNLMFKTFQGVTEDSTNEIFLRPETAQGIFVNYKNVQRSMRKNYHLVSVKLVNHSVMKSLQVTSFSEQENLNKWNLNSSVNLAKKSNGKIIGKLLQVTG</sequence>
<keyword evidence="1" id="KW-0030">Aminoacyl-tRNA synthetase</keyword>
<dbReference type="InterPro" id="IPR027031">
    <property type="entry name" value="Gly-tRNA_synthase/POLG2"/>
</dbReference>
<protein>
    <submittedName>
        <fullName evidence="1">Glycyl-tRNA synthetase</fullName>
        <ecNumber evidence="1">6.1.1.14</ecNumber>
    </submittedName>
</protein>
<dbReference type="SUPFAM" id="SSF55681">
    <property type="entry name" value="Class II aaRS and biotin synthetases"/>
    <property type="match status" value="1"/>
</dbReference>
<dbReference type="Gene3D" id="3.30.930.10">
    <property type="entry name" value="Bira Bifunctional Protein, Domain 2"/>
    <property type="match status" value="1"/>
</dbReference>
<gene>
    <name evidence="1" type="primary">glyS_1</name>
    <name evidence="1" type="ORF">NCTC5664_03507</name>
</gene>
<name>A0A380E3A9_STAAU</name>